<comment type="catalytic activity">
    <reaction evidence="1">
        <text>O-phospho-L-threonyl-[protein] + H2O = L-threonyl-[protein] + phosphate</text>
        <dbReference type="Rhea" id="RHEA:47004"/>
        <dbReference type="Rhea" id="RHEA-COMP:11060"/>
        <dbReference type="Rhea" id="RHEA-COMP:11605"/>
        <dbReference type="ChEBI" id="CHEBI:15377"/>
        <dbReference type="ChEBI" id="CHEBI:30013"/>
        <dbReference type="ChEBI" id="CHEBI:43474"/>
        <dbReference type="ChEBI" id="CHEBI:61977"/>
        <dbReference type="EC" id="3.1.3.16"/>
    </reaction>
</comment>
<dbReference type="Proteomes" id="UP000799429">
    <property type="component" value="Unassembled WGS sequence"/>
</dbReference>
<reference evidence="3" key="1">
    <citation type="journal article" date="2020" name="Stud. Mycol.">
        <title>101 Dothideomycetes genomes: a test case for predicting lifestyles and emergence of pathogens.</title>
        <authorList>
            <person name="Haridas S."/>
            <person name="Albert R."/>
            <person name="Binder M."/>
            <person name="Bloem J."/>
            <person name="Labutti K."/>
            <person name="Salamov A."/>
            <person name="Andreopoulos B."/>
            <person name="Baker S."/>
            <person name="Barry K."/>
            <person name="Bills G."/>
            <person name="Bluhm B."/>
            <person name="Cannon C."/>
            <person name="Castanera R."/>
            <person name="Culley D."/>
            <person name="Daum C."/>
            <person name="Ezra D."/>
            <person name="Gonzalez J."/>
            <person name="Henrissat B."/>
            <person name="Kuo A."/>
            <person name="Liang C."/>
            <person name="Lipzen A."/>
            <person name="Lutzoni F."/>
            <person name="Magnuson J."/>
            <person name="Mondo S."/>
            <person name="Nolan M."/>
            <person name="Ohm R."/>
            <person name="Pangilinan J."/>
            <person name="Park H.-J."/>
            <person name="Ramirez L."/>
            <person name="Alfaro M."/>
            <person name="Sun H."/>
            <person name="Tritt A."/>
            <person name="Yoshinaga Y."/>
            <person name="Zwiers L.-H."/>
            <person name="Turgeon B."/>
            <person name="Goodwin S."/>
            <person name="Spatafora J."/>
            <person name="Crous P."/>
            <person name="Grigoriev I."/>
        </authorList>
    </citation>
    <scope>NUCLEOTIDE SEQUENCE</scope>
    <source>
        <strain evidence="3">CBS 101060</strain>
    </source>
</reference>
<keyword evidence="1" id="KW-0378">Hydrolase</keyword>
<accession>A0A9P4VQC5</accession>
<gene>
    <name evidence="3" type="ORF">M501DRAFT_997167</name>
</gene>
<dbReference type="GO" id="GO:0046872">
    <property type="term" value="F:metal ion binding"/>
    <property type="evidence" value="ECO:0007669"/>
    <property type="project" value="UniProtKB-UniRule"/>
</dbReference>
<keyword evidence="1" id="KW-0464">Manganese</keyword>
<proteinExistence type="inferred from homology"/>
<feature type="domain" description="PPM-type phosphatase" evidence="2">
    <location>
        <begin position="130"/>
        <end position="428"/>
    </location>
</feature>
<dbReference type="GO" id="GO:0004722">
    <property type="term" value="F:protein serine/threonine phosphatase activity"/>
    <property type="evidence" value="ECO:0007669"/>
    <property type="project" value="UniProtKB-EC"/>
</dbReference>
<keyword evidence="1" id="KW-0460">Magnesium</keyword>
<dbReference type="PANTHER" id="PTHR12320:SF1">
    <property type="entry name" value="PROTEIN PHOSPHATASE PTC7 HOMOLOG"/>
    <property type="match status" value="1"/>
</dbReference>
<dbReference type="EMBL" id="MU006104">
    <property type="protein sequence ID" value="KAF2836399.1"/>
    <property type="molecule type" value="Genomic_DNA"/>
</dbReference>
<organism evidence="3 4">
    <name type="scientific">Patellaria atrata CBS 101060</name>
    <dbReference type="NCBI Taxonomy" id="1346257"/>
    <lineage>
        <taxon>Eukaryota</taxon>
        <taxon>Fungi</taxon>
        <taxon>Dikarya</taxon>
        <taxon>Ascomycota</taxon>
        <taxon>Pezizomycotina</taxon>
        <taxon>Dothideomycetes</taxon>
        <taxon>Dothideomycetes incertae sedis</taxon>
        <taxon>Patellariales</taxon>
        <taxon>Patellariaceae</taxon>
        <taxon>Patellaria</taxon>
    </lineage>
</organism>
<dbReference type="SMART" id="SM00332">
    <property type="entry name" value="PP2Cc"/>
    <property type="match status" value="1"/>
</dbReference>
<dbReference type="InterPro" id="IPR001932">
    <property type="entry name" value="PPM-type_phosphatase-like_dom"/>
</dbReference>
<evidence type="ECO:0000313" key="4">
    <source>
        <dbReference type="Proteomes" id="UP000799429"/>
    </source>
</evidence>
<name>A0A9P4VQC5_9PEZI</name>
<keyword evidence="4" id="KW-1185">Reference proteome</keyword>
<dbReference type="OrthoDB" id="60843at2759"/>
<dbReference type="SMART" id="SM00331">
    <property type="entry name" value="PP2C_SIG"/>
    <property type="match status" value="1"/>
</dbReference>
<comment type="similarity">
    <text evidence="1">Belongs to the PP2C family.</text>
</comment>
<dbReference type="EC" id="3.1.3.16" evidence="1"/>
<evidence type="ECO:0000259" key="2">
    <source>
        <dbReference type="PROSITE" id="PS51746"/>
    </source>
</evidence>
<dbReference type="PROSITE" id="PS51746">
    <property type="entry name" value="PPM_2"/>
    <property type="match status" value="1"/>
</dbReference>
<dbReference type="Gene3D" id="3.60.40.10">
    <property type="entry name" value="PPM-type phosphatase domain"/>
    <property type="match status" value="1"/>
</dbReference>
<dbReference type="SUPFAM" id="SSF81606">
    <property type="entry name" value="PP2C-like"/>
    <property type="match status" value="1"/>
</dbReference>
<keyword evidence="1" id="KW-0479">Metal-binding</keyword>
<comment type="caution">
    <text evidence="3">The sequence shown here is derived from an EMBL/GenBank/DDBJ whole genome shotgun (WGS) entry which is preliminary data.</text>
</comment>
<comment type="catalytic activity">
    <reaction evidence="1">
        <text>O-phospho-L-seryl-[protein] + H2O = L-seryl-[protein] + phosphate</text>
        <dbReference type="Rhea" id="RHEA:20629"/>
        <dbReference type="Rhea" id="RHEA-COMP:9863"/>
        <dbReference type="Rhea" id="RHEA-COMP:11604"/>
        <dbReference type="ChEBI" id="CHEBI:15377"/>
        <dbReference type="ChEBI" id="CHEBI:29999"/>
        <dbReference type="ChEBI" id="CHEBI:43474"/>
        <dbReference type="ChEBI" id="CHEBI:83421"/>
        <dbReference type="EC" id="3.1.3.16"/>
    </reaction>
</comment>
<sequence>MLRGFVQSIALSSIILLAMNYTGLANLSGRLKTSLVGYVSYSSTWLCASNGPLAWPFDLRPSFCTTSDFSPAQRPMSRPFSTSPRSGSNKEFTYQISSSYSAKGRRFNASRNVFNYNPFVRITKTATELASGKKDKANRPESGQDAFFVASVGETSSMAFGVADGVGGWTESGIDPADFAHGLCDYMASAANAYPEGFKEGRLHPRDLLQIGYERVSKDDSVVGGGSTAVLAVADPAGTVEVANLGDSGFIHIGLNAVRYFTQPQTHAFNTPFQLSKIPAKMLAQMAVFGHSKPFAELPKDADVTNHTVRHGDILIFATDGVLDNLSPEDVLKVVTRYMTAVRAWVDTEDGPAVSDKLRQLTDLRDDGTSANKTLQAILATAIAGESKQASLNQKRDGPFAKEVQKHYPREGWRGGKPDDICVVVAVAVENEPPQAKL</sequence>
<evidence type="ECO:0000256" key="1">
    <source>
        <dbReference type="RuleBase" id="RU366020"/>
    </source>
</evidence>
<protein>
    <recommendedName>
        <fullName evidence="1">Protein phosphatase</fullName>
        <ecNumber evidence="1">3.1.3.16</ecNumber>
    </recommendedName>
</protein>
<comment type="cofactor">
    <cofactor evidence="1">
        <name>Mg(2+)</name>
        <dbReference type="ChEBI" id="CHEBI:18420"/>
    </cofactor>
</comment>
<comment type="cofactor">
    <cofactor evidence="1">
        <name>Mn(2+)</name>
        <dbReference type="ChEBI" id="CHEBI:29035"/>
    </cofactor>
</comment>
<dbReference type="InterPro" id="IPR039123">
    <property type="entry name" value="PPTC7"/>
</dbReference>
<dbReference type="AlphaFoldDB" id="A0A9P4VQC5"/>
<keyword evidence="1" id="KW-0904">Protein phosphatase</keyword>
<dbReference type="Pfam" id="PF13672">
    <property type="entry name" value="PP2C_2"/>
    <property type="match status" value="1"/>
</dbReference>
<evidence type="ECO:0000313" key="3">
    <source>
        <dbReference type="EMBL" id="KAF2836399.1"/>
    </source>
</evidence>
<dbReference type="PANTHER" id="PTHR12320">
    <property type="entry name" value="PROTEIN PHOSPHATASE 2C"/>
    <property type="match status" value="1"/>
</dbReference>
<dbReference type="InterPro" id="IPR036457">
    <property type="entry name" value="PPM-type-like_dom_sf"/>
</dbReference>